<feature type="compositionally biased region" description="Polar residues" evidence="2">
    <location>
        <begin position="1541"/>
        <end position="1568"/>
    </location>
</feature>
<feature type="compositionally biased region" description="Low complexity" evidence="2">
    <location>
        <begin position="434"/>
        <end position="453"/>
    </location>
</feature>
<evidence type="ECO:0000313" key="3">
    <source>
        <dbReference type="EMBL" id="KAF2797613.1"/>
    </source>
</evidence>
<dbReference type="PANTHER" id="PTHR45691">
    <property type="entry name" value="PROTEIN DIAPHANOUS"/>
    <property type="match status" value="1"/>
</dbReference>
<protein>
    <submittedName>
        <fullName evidence="3">Uncharacterized protein</fullName>
    </submittedName>
</protein>
<feature type="compositionally biased region" description="Pro residues" evidence="2">
    <location>
        <begin position="1157"/>
        <end position="1173"/>
    </location>
</feature>
<feature type="compositionally biased region" description="Polar residues" evidence="2">
    <location>
        <begin position="1340"/>
        <end position="1356"/>
    </location>
</feature>
<feature type="compositionally biased region" description="Low complexity" evidence="2">
    <location>
        <begin position="1268"/>
        <end position="1277"/>
    </location>
</feature>
<dbReference type="InterPro" id="IPR051412">
    <property type="entry name" value="Formin_Homology_Diaphanous_sf"/>
</dbReference>
<evidence type="ECO:0000313" key="4">
    <source>
        <dbReference type="Proteomes" id="UP000799757"/>
    </source>
</evidence>
<feature type="compositionally biased region" description="Basic and acidic residues" evidence="2">
    <location>
        <begin position="1459"/>
        <end position="1472"/>
    </location>
</feature>
<feature type="compositionally biased region" description="Acidic residues" evidence="2">
    <location>
        <begin position="72"/>
        <end position="83"/>
    </location>
</feature>
<feature type="compositionally biased region" description="Basic and acidic residues" evidence="2">
    <location>
        <begin position="1489"/>
        <end position="1498"/>
    </location>
</feature>
<feature type="coiled-coil region" evidence="1">
    <location>
        <begin position="545"/>
        <end position="639"/>
    </location>
</feature>
<accession>A0A6A6XN98</accession>
<sequence>MAKKKAKKAQKVEWASPPPSPKLVVEDVVPALPETLPSLSEPAAPESTPDDTVQPIAAPPEPKVNDPLVEVTEVEPTSEDSIAEDAKFVEQEKEAQVPIEENVEAVLIPEPATEPEPLEDQSANQPSAQIPEESTSQEAVDTSSTIELPTLSEPTSLEAEQQDTTENTVPESVELVEAEIPPSPPPSEPSESAEEPIAAPAPQPEPVETVEEPVSAPEPHPEPVETVEEPIAEPELRPDSPATIRAPSPQHSEIQPEPAEPEPKPEPTPEPVSAIYSPSPKRSQSHPALTAPEETSASSPSPVEQKASLEPEERPSEPTPRPIPATVAQVVEDDRPPAPTPPVGRIRPRHSLAFDSDDDDDLALIQPRLRGDPSRVATYPPQSSHPRSLFASRVPAEHYSPPPPQPPPPGYHPRYYPPAAPQYHHNHAYSMSQNGGYPNPGSYGPPSHGSSPYQESWGQFPPAYPPYGSPQRHDSIGSREYPMGPPSIENSSSAVEDDTGDVFSRIAQAIPDLHVLLAKYKETHGQLGVREDLLRRAGIEQQEKLRNKDEEIHHLKDKMSHMEAKHSSDASKLRLEIGNMEEQMKELREQIAETERFKKEAEETRLALDAAKASWESRCKDLEDANAHLEKTALEQRDKAQKEFDDWRSTANTRHDAEKIALAIQFDKKLKEADVIADKQRQEAAAGFVREKDELRSEHQRQQRERESNYDRVRKELETKLSTAQKDREEALIHERESREVWEAERETLAKAYEEDRDSLQRGWDEQRELLEGQHRKNKEESDKAWIELHADANRKAEEEKVRADRLTKEKDELQRNFIELKAESQREKEVIKSVAVNLESEKARLEKLMESYGDITEIKSKGDTYYSVSFAQLQRQIIDLASTHFVHLPVSPPPDDLAHIPSGLPSFLGDTMASRQLRAAYVAHTVAKMITYRVFGPFLFSLGRRYDKADSLFSSMSNHIRDKSTRKEAIWRQQTLLAAFTSSGAKQRINTAAGTVVDEIIVAIKNFADPKEEEGIKIAVKRIVKLAAETWRFARLEREMITATMPALQDEEHKFTGLEYWPAYRPEGTPIPSLVGTTAPSDEQPKLLLRLFPVIYREPKHENFRTSEDENADVGCVFHHGLALYDDAEPVVTRWEELKQAGLPPVTNPSPTAADFPPPMIPPPRNPPPPTPEVSDKESISSATPVSRNPPPPTPEMSDKASVRSVALPPSVPPIAPSESSRSVRPPLSDLSIPPYRPRSEKASIRSASIRSASIRSASPPPPPSATPTAPSEPARSLPPAMSDLSIPPYTRPIPVPIAFSSSEDAPPLPAPTESVHTSPSSRPFNTSDNPPLPAPTESVHTSLPSRPLHTSNNPLLPAPTESITSSRPRPPIPTSTISLMPDESAIIPPLFSRRTSTTAASTTTVDADPQPSAPGSRAITPPSPLFAAIDEIDALTTHRSRNPSATASRRSTPPKTSNEELRKDRGETSRRTSGYAISNRSSMEGSTRTERTDRSSNSRYMCESRSAAIKGLYPNSPMAGTPVISRTNSLRSQGRRSIGDNTNGTWDTNSMGVSANEGNADPSTNS</sequence>
<dbReference type="PANTHER" id="PTHR45691:SF6">
    <property type="entry name" value="PROTEIN DIAPHANOUS"/>
    <property type="match status" value="1"/>
</dbReference>
<feature type="compositionally biased region" description="Basic and acidic residues" evidence="2">
    <location>
        <begin position="84"/>
        <end position="95"/>
    </location>
</feature>
<feature type="compositionally biased region" description="Polar residues" evidence="2">
    <location>
        <begin position="1444"/>
        <end position="1458"/>
    </location>
</feature>
<feature type="compositionally biased region" description="Basic and acidic residues" evidence="2">
    <location>
        <begin position="307"/>
        <end position="316"/>
    </location>
</feature>
<feature type="compositionally biased region" description="Pro residues" evidence="2">
    <location>
        <begin position="400"/>
        <end position="420"/>
    </location>
</feature>
<feature type="compositionally biased region" description="Basic and acidic residues" evidence="2">
    <location>
        <begin position="689"/>
        <end position="713"/>
    </location>
</feature>
<dbReference type="Proteomes" id="UP000799757">
    <property type="component" value="Unassembled WGS sequence"/>
</dbReference>
<feature type="compositionally biased region" description="Low complexity" evidence="2">
    <location>
        <begin position="1394"/>
        <end position="1406"/>
    </location>
</feature>
<reference evidence="3" key="1">
    <citation type="journal article" date="2020" name="Stud. Mycol.">
        <title>101 Dothideomycetes genomes: a test case for predicting lifestyles and emergence of pathogens.</title>
        <authorList>
            <person name="Haridas S."/>
            <person name="Albert R."/>
            <person name="Binder M."/>
            <person name="Bloem J."/>
            <person name="Labutti K."/>
            <person name="Salamov A."/>
            <person name="Andreopoulos B."/>
            <person name="Baker S."/>
            <person name="Barry K."/>
            <person name="Bills G."/>
            <person name="Bluhm B."/>
            <person name="Cannon C."/>
            <person name="Castanera R."/>
            <person name="Culley D."/>
            <person name="Daum C."/>
            <person name="Ezra D."/>
            <person name="Gonzalez J."/>
            <person name="Henrissat B."/>
            <person name="Kuo A."/>
            <person name="Liang C."/>
            <person name="Lipzen A."/>
            <person name="Lutzoni F."/>
            <person name="Magnuson J."/>
            <person name="Mondo S."/>
            <person name="Nolan M."/>
            <person name="Ohm R."/>
            <person name="Pangilinan J."/>
            <person name="Park H.-J."/>
            <person name="Ramirez L."/>
            <person name="Alfaro M."/>
            <person name="Sun H."/>
            <person name="Tritt A."/>
            <person name="Yoshinaga Y."/>
            <person name="Zwiers L.-H."/>
            <person name="Turgeon B."/>
            <person name="Goodwin S."/>
            <person name="Spatafora J."/>
            <person name="Crous P."/>
            <person name="Grigoriev I."/>
        </authorList>
    </citation>
    <scope>NUCLEOTIDE SEQUENCE</scope>
    <source>
        <strain evidence="3">CBS 109.77</strain>
    </source>
</reference>
<feature type="region of interest" description="Disordered" evidence="2">
    <location>
        <begin position="1"/>
        <end position="495"/>
    </location>
</feature>
<feature type="compositionally biased region" description="Low complexity" evidence="2">
    <location>
        <begin position="290"/>
        <end position="302"/>
    </location>
</feature>
<proteinExistence type="predicted"/>
<evidence type="ECO:0000256" key="2">
    <source>
        <dbReference type="SAM" id="MobiDB-lite"/>
    </source>
</evidence>
<feature type="compositionally biased region" description="Low complexity" evidence="2">
    <location>
        <begin position="1246"/>
        <end position="1259"/>
    </location>
</feature>
<evidence type="ECO:0000256" key="1">
    <source>
        <dbReference type="SAM" id="Coils"/>
    </source>
</evidence>
<name>A0A6A6XN98_9PLEO</name>
<feature type="compositionally biased region" description="Polar residues" evidence="2">
    <location>
        <begin position="1473"/>
        <end position="1488"/>
    </location>
</feature>
<organism evidence="3 4">
    <name type="scientific">Melanomma pulvis-pyrius CBS 109.77</name>
    <dbReference type="NCBI Taxonomy" id="1314802"/>
    <lineage>
        <taxon>Eukaryota</taxon>
        <taxon>Fungi</taxon>
        <taxon>Dikarya</taxon>
        <taxon>Ascomycota</taxon>
        <taxon>Pezizomycotina</taxon>
        <taxon>Dothideomycetes</taxon>
        <taxon>Pleosporomycetidae</taxon>
        <taxon>Pleosporales</taxon>
        <taxon>Melanommataceae</taxon>
        <taxon>Melanomma</taxon>
    </lineage>
</organism>
<feature type="compositionally biased region" description="Polar residues" evidence="2">
    <location>
        <begin position="1316"/>
        <end position="1331"/>
    </location>
</feature>
<gene>
    <name evidence="3" type="ORF">K505DRAFT_334135</name>
</gene>
<dbReference type="OrthoDB" id="6365728at2759"/>
<feature type="coiled-coil region" evidence="1">
    <location>
        <begin position="790"/>
        <end position="856"/>
    </location>
</feature>
<keyword evidence="4" id="KW-1185">Reference proteome</keyword>
<dbReference type="GO" id="GO:0005884">
    <property type="term" value="C:actin filament"/>
    <property type="evidence" value="ECO:0007669"/>
    <property type="project" value="TreeGrafter"/>
</dbReference>
<dbReference type="EMBL" id="MU001802">
    <property type="protein sequence ID" value="KAF2797613.1"/>
    <property type="molecule type" value="Genomic_DNA"/>
</dbReference>
<feature type="compositionally biased region" description="Polar residues" evidence="2">
    <location>
        <begin position="121"/>
        <end position="170"/>
    </location>
</feature>
<dbReference type="GO" id="GO:0030041">
    <property type="term" value="P:actin filament polymerization"/>
    <property type="evidence" value="ECO:0007669"/>
    <property type="project" value="TreeGrafter"/>
</dbReference>
<keyword evidence="1" id="KW-0175">Coiled coil</keyword>
<feature type="region of interest" description="Disordered" evidence="2">
    <location>
        <begin position="1143"/>
        <end position="1568"/>
    </location>
</feature>
<feature type="region of interest" description="Disordered" evidence="2">
    <location>
        <begin position="688"/>
        <end position="713"/>
    </location>
</feature>